<dbReference type="SUPFAM" id="SSF64518">
    <property type="entry name" value="Phase 1 flagellin"/>
    <property type="match status" value="1"/>
</dbReference>
<keyword evidence="2" id="KW-0282">Flagellum</keyword>
<protein>
    <submittedName>
        <fullName evidence="2">Flagellar hook protein FlgL</fullName>
    </submittedName>
</protein>
<dbReference type="InterPro" id="IPR046358">
    <property type="entry name" value="Flagellin_C"/>
</dbReference>
<accession>A0ABQ1KBQ8</accession>
<comment type="caution">
    <text evidence="2">The sequence shown here is derived from an EMBL/GenBank/DDBJ whole genome shotgun (WGS) entry which is preliminary data.</text>
</comment>
<evidence type="ECO:0000313" key="2">
    <source>
        <dbReference type="EMBL" id="GGB93994.1"/>
    </source>
</evidence>
<proteinExistence type="predicted"/>
<dbReference type="RefSeq" id="WP_188480673.1">
    <property type="nucleotide sequence ID" value="NZ_BMFC01000001.1"/>
</dbReference>
<gene>
    <name evidence="2" type="ORF">GCM10011363_08280</name>
</gene>
<evidence type="ECO:0000259" key="1">
    <source>
        <dbReference type="Pfam" id="PF00700"/>
    </source>
</evidence>
<keyword evidence="3" id="KW-1185">Reference proteome</keyword>
<keyword evidence="2" id="KW-0966">Cell projection</keyword>
<feature type="domain" description="Flagellin C-terminal" evidence="1">
    <location>
        <begin position="259"/>
        <end position="333"/>
    </location>
</feature>
<sequence length="334" mass="35142">MRSIGDLATFMLSSQFQARLRIAADASAQEATTGLAKDTARHLGGSPMAVSLLDRKSELLEQHKRGIAEAGLFASAMQSVLGKIQDQTGQLGTSLSLVSQLQQPSELKTLSDAAAATMIDTVNALNSEIAGRYLFSGSGTRARPLPNGESLLAMLRSQIAGATNPGDAIAAVEAWFDAPGGPFESLAYSGSETGFAQLPIGPDQAVTLGLRADGETVRDMLKALGIAALASDASLGFGVVDQKTLLDEGRIALLQVDSSITEERAGLGLIEARIDTARLAAESDLSRIALDRMSLAGVDQFKAASEFEAAQQQLEVFYRIAARQGRVSLAEYLR</sequence>
<organism evidence="2 3">
    <name type="scientific">Marivita lacus</name>
    <dbReference type="NCBI Taxonomy" id="1323742"/>
    <lineage>
        <taxon>Bacteria</taxon>
        <taxon>Pseudomonadati</taxon>
        <taxon>Pseudomonadota</taxon>
        <taxon>Alphaproteobacteria</taxon>
        <taxon>Rhodobacterales</taxon>
        <taxon>Roseobacteraceae</taxon>
        <taxon>Marivita</taxon>
    </lineage>
</organism>
<name>A0ABQ1KBQ8_9RHOB</name>
<dbReference type="EMBL" id="BMFC01000001">
    <property type="protein sequence ID" value="GGB93994.1"/>
    <property type="molecule type" value="Genomic_DNA"/>
</dbReference>
<keyword evidence="2" id="KW-0969">Cilium</keyword>
<dbReference type="Proteomes" id="UP000645462">
    <property type="component" value="Unassembled WGS sequence"/>
</dbReference>
<reference evidence="3" key="1">
    <citation type="journal article" date="2019" name="Int. J. Syst. Evol. Microbiol.">
        <title>The Global Catalogue of Microorganisms (GCM) 10K type strain sequencing project: providing services to taxonomists for standard genome sequencing and annotation.</title>
        <authorList>
            <consortium name="The Broad Institute Genomics Platform"/>
            <consortium name="The Broad Institute Genome Sequencing Center for Infectious Disease"/>
            <person name="Wu L."/>
            <person name="Ma J."/>
        </authorList>
    </citation>
    <scope>NUCLEOTIDE SEQUENCE [LARGE SCALE GENOMIC DNA]</scope>
    <source>
        <strain evidence="3">CGMCC 1.12478</strain>
    </source>
</reference>
<dbReference type="Pfam" id="PF00700">
    <property type="entry name" value="Flagellin_C"/>
    <property type="match status" value="1"/>
</dbReference>
<evidence type="ECO:0000313" key="3">
    <source>
        <dbReference type="Proteomes" id="UP000645462"/>
    </source>
</evidence>